<dbReference type="PROSITE" id="PS51898">
    <property type="entry name" value="TYR_RECOMBINASE"/>
    <property type="match status" value="1"/>
</dbReference>
<dbReference type="Gene3D" id="1.10.150.130">
    <property type="match status" value="1"/>
</dbReference>
<evidence type="ECO:0000313" key="6">
    <source>
        <dbReference type="EMBL" id="SEU06405.1"/>
    </source>
</evidence>
<name>A0A1I0J911_9FIRM</name>
<dbReference type="InterPro" id="IPR002104">
    <property type="entry name" value="Integrase_catalytic"/>
</dbReference>
<feature type="domain" description="Tyr recombinase" evidence="4">
    <location>
        <begin position="105"/>
        <end position="279"/>
    </location>
</feature>
<dbReference type="RefSeq" id="WP_092368558.1">
    <property type="nucleotide sequence ID" value="NZ_CAKXUV010000078.1"/>
</dbReference>
<keyword evidence="2" id="KW-0233">DNA recombination</keyword>
<dbReference type="PANTHER" id="PTHR30349">
    <property type="entry name" value="PHAGE INTEGRASE-RELATED"/>
    <property type="match status" value="1"/>
</dbReference>
<proteinExistence type="predicted"/>
<dbReference type="STRING" id="460384.SAMN05216313_12776"/>
<dbReference type="InterPro" id="IPR013762">
    <property type="entry name" value="Integrase-like_cat_sf"/>
</dbReference>
<dbReference type="PROSITE" id="PS51900">
    <property type="entry name" value="CB"/>
    <property type="match status" value="1"/>
</dbReference>
<dbReference type="PANTHER" id="PTHR30349:SF89">
    <property type="entry name" value="INTEGRASE_RECOMBINASE"/>
    <property type="match status" value="1"/>
</dbReference>
<sequence>MKDSNNHCTIDLQTLSQYQQHLYEQEKSNPTIQSYLRSLKAFAVFLDGRPYTKETAIRWKETLTCRYAPNTVNAMLAAVNGFAEFSGCPQFKVKPLKIQRELFIRPERELTRSEYGRLVNAADRSGNRRLSLVLQTICATGIRVSELRFITAEAVEKGYAQVDCKGKRRTVFLPEKLRRLIGIYMKKQKKTAGAVFITRSGRPLDRSNIWRDMKALCERAGVEPGKVFPHNLRHLFARTYYMLEKDLSRLADILGHTNVSTTRIYTAESGTVHARQMERMGLVIT</sequence>
<gene>
    <name evidence="6" type="ORF">SAMN05216313_12776</name>
</gene>
<dbReference type="InterPro" id="IPR044068">
    <property type="entry name" value="CB"/>
</dbReference>
<dbReference type="SUPFAM" id="SSF56349">
    <property type="entry name" value="DNA breaking-rejoining enzymes"/>
    <property type="match status" value="1"/>
</dbReference>
<dbReference type="InterPro" id="IPR010998">
    <property type="entry name" value="Integrase_recombinase_N"/>
</dbReference>
<keyword evidence="7" id="KW-1185">Reference proteome</keyword>
<protein>
    <submittedName>
        <fullName evidence="6">Site-specific recombinase XerD</fullName>
    </submittedName>
</protein>
<organism evidence="6 7">
    <name type="scientific">Enterocloster lavalensis</name>
    <dbReference type="NCBI Taxonomy" id="460384"/>
    <lineage>
        <taxon>Bacteria</taxon>
        <taxon>Bacillati</taxon>
        <taxon>Bacillota</taxon>
        <taxon>Clostridia</taxon>
        <taxon>Lachnospirales</taxon>
        <taxon>Lachnospiraceae</taxon>
        <taxon>Enterocloster</taxon>
    </lineage>
</organism>
<reference evidence="7" key="1">
    <citation type="submission" date="2016-10" db="EMBL/GenBank/DDBJ databases">
        <authorList>
            <person name="Varghese N."/>
            <person name="Submissions S."/>
        </authorList>
    </citation>
    <scope>NUCLEOTIDE SEQUENCE [LARGE SCALE GENOMIC DNA]</scope>
    <source>
        <strain evidence="7">NLAE-zl-G277</strain>
    </source>
</reference>
<dbReference type="AlphaFoldDB" id="A0A1I0J911"/>
<dbReference type="Proteomes" id="UP000198508">
    <property type="component" value="Unassembled WGS sequence"/>
</dbReference>
<dbReference type="InterPro" id="IPR011010">
    <property type="entry name" value="DNA_brk_join_enz"/>
</dbReference>
<evidence type="ECO:0000256" key="3">
    <source>
        <dbReference type="PROSITE-ProRule" id="PRU01248"/>
    </source>
</evidence>
<feature type="domain" description="Core-binding (CB)" evidence="5">
    <location>
        <begin position="13"/>
        <end position="87"/>
    </location>
</feature>
<evidence type="ECO:0000256" key="2">
    <source>
        <dbReference type="ARBA" id="ARBA00023172"/>
    </source>
</evidence>
<dbReference type="Gene3D" id="1.10.443.10">
    <property type="entry name" value="Intergrase catalytic core"/>
    <property type="match status" value="1"/>
</dbReference>
<dbReference type="GO" id="GO:0015074">
    <property type="term" value="P:DNA integration"/>
    <property type="evidence" value="ECO:0007669"/>
    <property type="project" value="InterPro"/>
</dbReference>
<evidence type="ECO:0000256" key="1">
    <source>
        <dbReference type="ARBA" id="ARBA00023125"/>
    </source>
</evidence>
<keyword evidence="1 3" id="KW-0238">DNA-binding</keyword>
<accession>A0A1I0J911</accession>
<evidence type="ECO:0000259" key="5">
    <source>
        <dbReference type="PROSITE" id="PS51900"/>
    </source>
</evidence>
<evidence type="ECO:0000313" key="7">
    <source>
        <dbReference type="Proteomes" id="UP000198508"/>
    </source>
</evidence>
<dbReference type="EMBL" id="FOIM01000027">
    <property type="protein sequence ID" value="SEU06405.1"/>
    <property type="molecule type" value="Genomic_DNA"/>
</dbReference>
<dbReference type="GO" id="GO:0003677">
    <property type="term" value="F:DNA binding"/>
    <property type="evidence" value="ECO:0007669"/>
    <property type="project" value="UniProtKB-UniRule"/>
</dbReference>
<dbReference type="Pfam" id="PF00589">
    <property type="entry name" value="Phage_integrase"/>
    <property type="match status" value="1"/>
</dbReference>
<dbReference type="GO" id="GO:0006310">
    <property type="term" value="P:DNA recombination"/>
    <property type="evidence" value="ECO:0007669"/>
    <property type="project" value="UniProtKB-KW"/>
</dbReference>
<evidence type="ECO:0000259" key="4">
    <source>
        <dbReference type="PROSITE" id="PS51898"/>
    </source>
</evidence>
<dbReference type="InterPro" id="IPR050090">
    <property type="entry name" value="Tyrosine_recombinase_XerCD"/>
</dbReference>